<protein>
    <submittedName>
        <fullName evidence="3">Site-specific integrase</fullName>
    </submittedName>
</protein>
<proteinExistence type="predicted"/>
<dbReference type="InterPro" id="IPR013762">
    <property type="entry name" value="Integrase-like_cat_sf"/>
</dbReference>
<evidence type="ECO:0000313" key="3">
    <source>
        <dbReference type="EMBL" id="RKF06782.1"/>
    </source>
</evidence>
<comment type="caution">
    <text evidence="3">The sequence shown here is derived from an EMBL/GenBank/DDBJ whole genome shotgun (WGS) entry which is preliminary data.</text>
</comment>
<dbReference type="EMBL" id="QFWV02000005">
    <property type="protein sequence ID" value="RKF06782.1"/>
    <property type="molecule type" value="Genomic_DNA"/>
</dbReference>
<dbReference type="Proteomes" id="UP000246132">
    <property type="component" value="Unassembled WGS sequence"/>
</dbReference>
<dbReference type="RefSeq" id="WP_109766664.1">
    <property type="nucleotide sequence ID" value="NZ_QFWV02000005.1"/>
</dbReference>
<dbReference type="GO" id="GO:0003677">
    <property type="term" value="F:DNA binding"/>
    <property type="evidence" value="ECO:0007669"/>
    <property type="project" value="InterPro"/>
</dbReference>
<keyword evidence="1" id="KW-0233">DNA recombination</keyword>
<sequence length="171" mass="18498">MARRHDAPHGLLPGNRRGDIAALQWSQRQTRALTIRGEKRIVPGFVLTPKKRRGKTLFVPESTMLTAALAAAPRTGKTVLMTAYGKPFSPKSLTGRMADWTASAGLPKGCTLHGLRKTLGKALAEGGASTRQLMDVLGHDDIEHAELYSREAEQAILAVDAMDKIAGFLDE</sequence>
<dbReference type="Pfam" id="PF00589">
    <property type="entry name" value="Phage_integrase"/>
    <property type="match status" value="1"/>
</dbReference>
<organism evidence="3 4">
    <name type="scientific">Oceaniradius stylonematis</name>
    <dbReference type="NCBI Taxonomy" id="2184161"/>
    <lineage>
        <taxon>Bacteria</taxon>
        <taxon>Pseudomonadati</taxon>
        <taxon>Pseudomonadota</taxon>
        <taxon>Alphaproteobacteria</taxon>
        <taxon>Hyphomicrobiales</taxon>
        <taxon>Ahrensiaceae</taxon>
        <taxon>Oceaniradius</taxon>
    </lineage>
</organism>
<dbReference type="GO" id="GO:0006310">
    <property type="term" value="P:DNA recombination"/>
    <property type="evidence" value="ECO:0007669"/>
    <property type="project" value="UniProtKB-KW"/>
</dbReference>
<gene>
    <name evidence="3" type="ORF">DEM25_008975</name>
</gene>
<evidence type="ECO:0000259" key="2">
    <source>
        <dbReference type="PROSITE" id="PS51898"/>
    </source>
</evidence>
<dbReference type="AlphaFoldDB" id="A0A3A8A8Y6"/>
<evidence type="ECO:0000313" key="4">
    <source>
        <dbReference type="Proteomes" id="UP000246132"/>
    </source>
</evidence>
<name>A0A3A8A8Y6_9HYPH</name>
<keyword evidence="4" id="KW-1185">Reference proteome</keyword>
<dbReference type="SUPFAM" id="SSF56349">
    <property type="entry name" value="DNA breaking-rejoining enzymes"/>
    <property type="match status" value="1"/>
</dbReference>
<dbReference type="CDD" id="cd00397">
    <property type="entry name" value="DNA_BRE_C"/>
    <property type="match status" value="1"/>
</dbReference>
<dbReference type="GO" id="GO:0015074">
    <property type="term" value="P:DNA integration"/>
    <property type="evidence" value="ECO:0007669"/>
    <property type="project" value="InterPro"/>
</dbReference>
<evidence type="ECO:0000256" key="1">
    <source>
        <dbReference type="ARBA" id="ARBA00023172"/>
    </source>
</evidence>
<reference evidence="3 4" key="1">
    <citation type="journal article" date="2018" name="Int. J. Syst. Bacteriol.">
        <title>Oceaniradius stylonemae gen. nov., sp. nov., isolated from a red alga, Stylonema cornu-cervi.</title>
        <authorList>
            <person name="Jeong S."/>
        </authorList>
    </citation>
    <scope>NUCLEOTIDE SEQUENCE [LARGE SCALE GENOMIC DNA]</scope>
    <source>
        <strain evidence="3 4">StC1</strain>
    </source>
</reference>
<dbReference type="Gene3D" id="1.10.443.10">
    <property type="entry name" value="Intergrase catalytic core"/>
    <property type="match status" value="1"/>
</dbReference>
<dbReference type="OrthoDB" id="7873969at2"/>
<accession>A0A3A8A8Y6</accession>
<feature type="domain" description="Tyr recombinase" evidence="2">
    <location>
        <begin position="1"/>
        <end position="161"/>
    </location>
</feature>
<dbReference type="InterPro" id="IPR011010">
    <property type="entry name" value="DNA_brk_join_enz"/>
</dbReference>
<dbReference type="PROSITE" id="PS51898">
    <property type="entry name" value="TYR_RECOMBINASE"/>
    <property type="match status" value="1"/>
</dbReference>
<dbReference type="InterPro" id="IPR002104">
    <property type="entry name" value="Integrase_catalytic"/>
</dbReference>